<reference evidence="3" key="1">
    <citation type="journal article" date="2013" name="Nature">
        <title>Pan genome of the phytoplankton Emiliania underpins its global distribution.</title>
        <authorList>
            <person name="Read B.A."/>
            <person name="Kegel J."/>
            <person name="Klute M.J."/>
            <person name="Kuo A."/>
            <person name="Lefebvre S.C."/>
            <person name="Maumus F."/>
            <person name="Mayer C."/>
            <person name="Miller J."/>
            <person name="Monier A."/>
            <person name="Salamov A."/>
            <person name="Young J."/>
            <person name="Aguilar M."/>
            <person name="Claverie J.M."/>
            <person name="Frickenhaus S."/>
            <person name="Gonzalez K."/>
            <person name="Herman E.K."/>
            <person name="Lin Y.C."/>
            <person name="Napier J."/>
            <person name="Ogata H."/>
            <person name="Sarno A.F."/>
            <person name="Shmutz J."/>
            <person name="Schroeder D."/>
            <person name="de Vargas C."/>
            <person name="Verret F."/>
            <person name="von Dassow P."/>
            <person name="Valentin K."/>
            <person name="Van de Peer Y."/>
            <person name="Wheeler G."/>
            <person name="Dacks J.B."/>
            <person name="Delwiche C.F."/>
            <person name="Dyhrman S.T."/>
            <person name="Glockner G."/>
            <person name="John U."/>
            <person name="Richards T."/>
            <person name="Worden A.Z."/>
            <person name="Zhang X."/>
            <person name="Grigoriev I.V."/>
            <person name="Allen A.E."/>
            <person name="Bidle K."/>
            <person name="Borodovsky M."/>
            <person name="Bowler C."/>
            <person name="Brownlee C."/>
            <person name="Cock J.M."/>
            <person name="Elias M."/>
            <person name="Gladyshev V.N."/>
            <person name="Groth M."/>
            <person name="Guda C."/>
            <person name="Hadaegh A."/>
            <person name="Iglesias-Rodriguez M.D."/>
            <person name="Jenkins J."/>
            <person name="Jones B.M."/>
            <person name="Lawson T."/>
            <person name="Leese F."/>
            <person name="Lindquist E."/>
            <person name="Lobanov A."/>
            <person name="Lomsadze A."/>
            <person name="Malik S.B."/>
            <person name="Marsh M.E."/>
            <person name="Mackinder L."/>
            <person name="Mock T."/>
            <person name="Mueller-Roeber B."/>
            <person name="Pagarete A."/>
            <person name="Parker M."/>
            <person name="Probert I."/>
            <person name="Quesneville H."/>
            <person name="Raines C."/>
            <person name="Rensing S.A."/>
            <person name="Riano-Pachon D.M."/>
            <person name="Richier S."/>
            <person name="Rokitta S."/>
            <person name="Shiraiwa Y."/>
            <person name="Soanes D.M."/>
            <person name="van der Giezen M."/>
            <person name="Wahlund T.M."/>
            <person name="Williams B."/>
            <person name="Wilson W."/>
            <person name="Wolfe G."/>
            <person name="Wurch L.L."/>
        </authorList>
    </citation>
    <scope>NUCLEOTIDE SEQUENCE</scope>
</reference>
<proteinExistence type="predicted"/>
<keyword evidence="3" id="KW-1185">Reference proteome</keyword>
<dbReference type="GO" id="GO:0051260">
    <property type="term" value="P:protein homooligomerization"/>
    <property type="evidence" value="ECO:0007669"/>
    <property type="project" value="InterPro"/>
</dbReference>
<protein>
    <recommendedName>
        <fullName evidence="1">Potassium channel tetramerisation-type BTB domain-containing protein</fullName>
    </recommendedName>
</protein>
<evidence type="ECO:0000313" key="2">
    <source>
        <dbReference type="EnsemblProtists" id="EOD17462"/>
    </source>
</evidence>
<dbReference type="KEGG" id="ehx:EMIHUDRAFT_102687"/>
<dbReference type="PANTHER" id="PTHR14499:SF136">
    <property type="entry name" value="GH08630P"/>
    <property type="match status" value="1"/>
</dbReference>
<accession>A0A0D3J1S7</accession>
<dbReference type="HOGENOM" id="CLU_673424_0_0_1"/>
<organism evidence="2 3">
    <name type="scientific">Emiliania huxleyi (strain CCMP1516)</name>
    <dbReference type="NCBI Taxonomy" id="280463"/>
    <lineage>
        <taxon>Eukaryota</taxon>
        <taxon>Haptista</taxon>
        <taxon>Haptophyta</taxon>
        <taxon>Prymnesiophyceae</taxon>
        <taxon>Isochrysidales</taxon>
        <taxon>Noelaerhabdaceae</taxon>
        <taxon>Emiliania</taxon>
    </lineage>
</organism>
<evidence type="ECO:0000259" key="1">
    <source>
        <dbReference type="Pfam" id="PF02214"/>
    </source>
</evidence>
<name>A0A0D3J1S7_EMIH1</name>
<dbReference type="PaxDb" id="2903-EOD17462"/>
<reference evidence="2" key="2">
    <citation type="submission" date="2024-10" db="UniProtKB">
        <authorList>
            <consortium name="EnsemblProtists"/>
        </authorList>
    </citation>
    <scope>IDENTIFICATION</scope>
</reference>
<dbReference type="RefSeq" id="XP_005769891.1">
    <property type="nucleotide sequence ID" value="XM_005769834.1"/>
</dbReference>
<dbReference type="SUPFAM" id="SSF54695">
    <property type="entry name" value="POZ domain"/>
    <property type="match status" value="2"/>
</dbReference>
<dbReference type="InterPro" id="IPR011333">
    <property type="entry name" value="SKP1/BTB/POZ_sf"/>
</dbReference>
<dbReference type="Pfam" id="PF02214">
    <property type="entry name" value="BTB_2"/>
    <property type="match status" value="1"/>
</dbReference>
<dbReference type="InterPro" id="IPR003131">
    <property type="entry name" value="T1-type_BTB"/>
</dbReference>
<dbReference type="STRING" id="2903.R1C5L7"/>
<dbReference type="EnsemblProtists" id="EOD17462">
    <property type="protein sequence ID" value="EOD17462"/>
    <property type="gene ID" value="EMIHUDRAFT_102687"/>
</dbReference>
<dbReference type="Proteomes" id="UP000013827">
    <property type="component" value="Unassembled WGS sequence"/>
</dbReference>
<sequence>MEPKYKKSVIKLNVGGRRFETTAATLAPIGSPPTFFSSLLAHGDADADEYFIDRDGDTFAPGVAGTHLATVKRPCHAHPSPLPRAVLNYLRSGRLHVPPTLSEAAVRDEATFYCVPLPPAAPPCRVRHDGLYISFGVAPAAVAASAAEGRPPPAEEEHVRAYLALHADGSGVLGRREADGQWSAMKVSHESLAGGLLRVKRRPARGEAEEEWPLELAAAVLQGGSIHVVACGRVGRLERPFHFCESRAPPAGSAFASDLIAPAAGRAAAGRVVLAFEEEEAVCGVMATSSQPGWSQAASSPYAAALGSRPTLPPRPTSPSHEARTRLARSASWYEAAASVTHVSCGCDDLWHLAIDNPQFSATVDMLCLGERGLVEFVKLHSGHNAQPIFYRPLRESPHPWQREATARD</sequence>
<dbReference type="PANTHER" id="PTHR14499">
    <property type="entry name" value="POTASSIUM CHANNEL TETRAMERIZATION DOMAIN-CONTAINING"/>
    <property type="match status" value="1"/>
</dbReference>
<dbReference type="GeneID" id="17263612"/>
<evidence type="ECO:0000313" key="3">
    <source>
        <dbReference type="Proteomes" id="UP000013827"/>
    </source>
</evidence>
<dbReference type="Gene3D" id="3.30.710.10">
    <property type="entry name" value="Potassium Channel Kv1.1, Chain A"/>
    <property type="match status" value="1"/>
</dbReference>
<dbReference type="CDD" id="cd18316">
    <property type="entry name" value="BTB_POZ_KCTD-like"/>
    <property type="match status" value="1"/>
</dbReference>
<feature type="domain" description="Potassium channel tetramerisation-type BTB" evidence="1">
    <location>
        <begin position="10"/>
        <end position="60"/>
    </location>
</feature>
<dbReference type="AlphaFoldDB" id="A0A0D3J1S7"/>